<dbReference type="EMBL" id="JYNV01000173">
    <property type="protein sequence ID" value="KZM24144.1"/>
    <property type="molecule type" value="Genomic_DNA"/>
</dbReference>
<dbReference type="InterPro" id="IPR036259">
    <property type="entry name" value="MFS_trans_sf"/>
</dbReference>
<feature type="transmembrane region" description="Helical" evidence="7">
    <location>
        <begin position="367"/>
        <end position="390"/>
    </location>
</feature>
<evidence type="ECO:0000256" key="7">
    <source>
        <dbReference type="SAM" id="Phobius"/>
    </source>
</evidence>
<dbReference type="SUPFAM" id="SSF103473">
    <property type="entry name" value="MFS general substrate transporter"/>
    <property type="match status" value="1"/>
</dbReference>
<dbReference type="InterPro" id="IPR020846">
    <property type="entry name" value="MFS_dom"/>
</dbReference>
<feature type="compositionally biased region" description="Low complexity" evidence="6">
    <location>
        <begin position="26"/>
        <end position="38"/>
    </location>
</feature>
<keyword evidence="4 7" id="KW-1133">Transmembrane helix</keyword>
<organism evidence="8 9">
    <name type="scientific">Didymella rabiei</name>
    <name type="common">Chickpea ascochyta blight fungus</name>
    <name type="synonym">Mycosphaerella rabiei</name>
    <dbReference type="NCBI Taxonomy" id="5454"/>
    <lineage>
        <taxon>Eukaryota</taxon>
        <taxon>Fungi</taxon>
        <taxon>Dikarya</taxon>
        <taxon>Ascomycota</taxon>
        <taxon>Pezizomycotina</taxon>
        <taxon>Dothideomycetes</taxon>
        <taxon>Pleosporomycetidae</taxon>
        <taxon>Pleosporales</taxon>
        <taxon>Pleosporineae</taxon>
        <taxon>Didymellaceae</taxon>
        <taxon>Ascochyta</taxon>
    </lineage>
</organism>
<feature type="region of interest" description="Disordered" evidence="6">
    <location>
        <begin position="19"/>
        <end position="40"/>
    </location>
</feature>
<feature type="transmembrane region" description="Helical" evidence="7">
    <location>
        <begin position="304"/>
        <end position="328"/>
    </location>
</feature>
<proteinExistence type="predicted"/>
<evidence type="ECO:0000256" key="4">
    <source>
        <dbReference type="ARBA" id="ARBA00022989"/>
    </source>
</evidence>
<evidence type="ECO:0000256" key="1">
    <source>
        <dbReference type="ARBA" id="ARBA00004141"/>
    </source>
</evidence>
<evidence type="ECO:0000256" key="3">
    <source>
        <dbReference type="ARBA" id="ARBA00022692"/>
    </source>
</evidence>
<comment type="caution">
    <text evidence="8">The sequence shown here is derived from an EMBL/GenBank/DDBJ whole genome shotgun (WGS) entry which is preliminary data.</text>
</comment>
<dbReference type="OrthoDB" id="3639251at2759"/>
<dbReference type="Gene3D" id="1.20.1250.20">
    <property type="entry name" value="MFS general substrate transporter like domains"/>
    <property type="match status" value="2"/>
</dbReference>
<reference evidence="8 9" key="1">
    <citation type="journal article" date="2016" name="Sci. Rep.">
        <title>Draft genome sequencing and secretome analysis of fungal phytopathogen Ascochyta rabiei provides insight into the necrotrophic effector repertoire.</title>
        <authorList>
            <person name="Verma S."/>
            <person name="Gazara R.K."/>
            <person name="Nizam S."/>
            <person name="Parween S."/>
            <person name="Chattopadhyay D."/>
            <person name="Verma P.K."/>
        </authorList>
    </citation>
    <scope>NUCLEOTIDE SEQUENCE [LARGE SCALE GENOMIC DNA]</scope>
    <source>
        <strain evidence="8 9">ArDII</strain>
    </source>
</reference>
<dbReference type="Pfam" id="PF07690">
    <property type="entry name" value="MFS_1"/>
    <property type="match status" value="1"/>
</dbReference>
<dbReference type="FunFam" id="1.20.1250.20:FF:001719">
    <property type="entry name" value="Uncharacterized protein"/>
    <property type="match status" value="1"/>
</dbReference>
<dbReference type="GO" id="GO:0022857">
    <property type="term" value="F:transmembrane transporter activity"/>
    <property type="evidence" value="ECO:0007669"/>
    <property type="project" value="InterPro"/>
</dbReference>
<accession>A0A163F4L7</accession>
<keyword evidence="2" id="KW-0813">Transport</keyword>
<evidence type="ECO:0000256" key="5">
    <source>
        <dbReference type="ARBA" id="ARBA00023136"/>
    </source>
</evidence>
<dbReference type="Proteomes" id="UP000076837">
    <property type="component" value="Unassembled WGS sequence"/>
</dbReference>
<evidence type="ECO:0000256" key="2">
    <source>
        <dbReference type="ARBA" id="ARBA00022448"/>
    </source>
</evidence>
<keyword evidence="3 7" id="KW-0812">Transmembrane</keyword>
<keyword evidence="9" id="KW-1185">Reference proteome</keyword>
<feature type="transmembrane region" description="Helical" evidence="7">
    <location>
        <begin position="340"/>
        <end position="360"/>
    </location>
</feature>
<sequence>MTEVKDTVQVAVRNTSDDISSKNVPAAAAGENNSSNGSKTTSWWRHAVGYIWDTVEGDPENRRYVTRLDRIFFPTVLLGYFIKYLDQTNYSNAFVSGMKEDLHLYGNERNWLNTWFSLGIMIGSVPAQMSQLSLVRSSILIPTCELCWSALTIGMAFTSSIKTMYVLRFFIGIFEACSFPGYIAMLGSWYGPKELTKRLAILLQVESMASMFSGYLQGGLHSSMNGRHGLAGWRWLFVMDAVISLPIAIWGFFGLPDRPHNTRAFYFSPEHVKYGIERIEKFGQTEQTKLTWKEAKRVFSSWKIWVFVVSYTMVAACHTATSYFNLWLKASGYSVEKTNYLPTGGNALNIVFTVTCGIIADRTGANYGMIVIIQLLMIFSNILLSVWHIPKSALMFAYYLSYCGSAATPILISWATRLNAADASVRQLLVATANVVSYAWVLWVPLVLFPTYDAPKYKYGYQILILFGGWAIASVTVMWYAYRRREAKQARSGEEKGVREREELEGAKL</sequence>
<dbReference type="PANTHER" id="PTHR43791">
    <property type="entry name" value="PERMEASE-RELATED"/>
    <property type="match status" value="1"/>
</dbReference>
<dbReference type="PANTHER" id="PTHR43791:SF43">
    <property type="entry name" value="MAJOR FACILITATOR SUPERFAMILY (MFS) PROFILE DOMAIN-CONTAINING PROTEIN"/>
    <property type="match status" value="1"/>
</dbReference>
<comment type="subcellular location">
    <subcellularLocation>
        <location evidence="1">Membrane</location>
        <topology evidence="1">Multi-pass membrane protein</topology>
    </subcellularLocation>
</comment>
<gene>
    <name evidence="8" type="ORF">ST47_g4685</name>
</gene>
<name>A0A163F4L7_DIDRA</name>
<dbReference type="AlphaFoldDB" id="A0A163F4L7"/>
<feature type="transmembrane region" description="Helical" evidence="7">
    <location>
        <begin position="236"/>
        <end position="255"/>
    </location>
</feature>
<dbReference type="InterPro" id="IPR011701">
    <property type="entry name" value="MFS"/>
</dbReference>
<feature type="transmembrane region" description="Helical" evidence="7">
    <location>
        <begin position="165"/>
        <end position="187"/>
    </location>
</feature>
<dbReference type="PROSITE" id="PS50850">
    <property type="entry name" value="MFS"/>
    <property type="match status" value="1"/>
</dbReference>
<keyword evidence="5 7" id="KW-0472">Membrane</keyword>
<feature type="transmembrane region" description="Helical" evidence="7">
    <location>
        <begin position="396"/>
        <end position="416"/>
    </location>
</feature>
<feature type="transmembrane region" description="Helical" evidence="7">
    <location>
        <begin position="428"/>
        <end position="449"/>
    </location>
</feature>
<dbReference type="GO" id="GO:0016020">
    <property type="term" value="C:membrane"/>
    <property type="evidence" value="ECO:0007669"/>
    <property type="project" value="UniProtKB-SubCell"/>
</dbReference>
<protein>
    <submittedName>
        <fullName evidence="8">Transmembrane transport</fullName>
    </submittedName>
</protein>
<evidence type="ECO:0000313" key="8">
    <source>
        <dbReference type="EMBL" id="KZM24144.1"/>
    </source>
</evidence>
<evidence type="ECO:0000313" key="9">
    <source>
        <dbReference type="Proteomes" id="UP000076837"/>
    </source>
</evidence>
<feature type="transmembrane region" description="Helical" evidence="7">
    <location>
        <begin position="461"/>
        <end position="482"/>
    </location>
</feature>
<evidence type="ECO:0000256" key="6">
    <source>
        <dbReference type="SAM" id="MobiDB-lite"/>
    </source>
</evidence>